<evidence type="ECO:0000313" key="4">
    <source>
        <dbReference type="Proteomes" id="UP000265703"/>
    </source>
</evidence>
<sequence length="349" mass="39591">MVLRGGRGRFPQFRGRGRRPRYGRDTQHDMSFDDNNDYQIDNYSGSSGTNAIMRGINDLHLGNVVDKTDINEDPSPTPSISSPAPAVQPPKAQRHRTKRPGWTIEEEVKLINYVCNNYELLSNNKKLFWREFGKNSEQTLHYPRSADSCKTKFHSLIARYHQNVDFFDAVERYLDLEEGLVSPRRVPLLKRVSRSIEEEQESLSTTSARSAKHDIPLLKIPQSTSSQAVVLDQDSREMSILLPRDTSNAKSDDGHVSGTTSPINNPSSLILESAVAIVPKNAVSSCNYTTSDSSRPYNDFPSFIKSIRQQIVVAQDYLNREKSRAEDHINSLDSVLYLFTQLEDQLQRM</sequence>
<feature type="region of interest" description="Disordered" evidence="1">
    <location>
        <begin position="1"/>
        <end position="37"/>
    </location>
</feature>
<protein>
    <recommendedName>
        <fullName evidence="2">Myb-like domain-containing protein</fullName>
    </recommendedName>
</protein>
<dbReference type="EMBL" id="QKYT01000213">
    <property type="protein sequence ID" value="RIA89608.1"/>
    <property type="molecule type" value="Genomic_DNA"/>
</dbReference>
<feature type="non-terminal residue" evidence="3">
    <location>
        <position position="349"/>
    </location>
</feature>
<reference evidence="3 4" key="1">
    <citation type="submission" date="2018-06" db="EMBL/GenBank/DDBJ databases">
        <title>Comparative genomics reveals the genomic features of Rhizophagus irregularis, R. cerebriforme, R. diaphanum and Gigaspora rosea, and their symbiotic lifestyle signature.</title>
        <authorList>
            <person name="Morin E."/>
            <person name="San Clemente H."/>
            <person name="Chen E.C.H."/>
            <person name="De La Providencia I."/>
            <person name="Hainaut M."/>
            <person name="Kuo A."/>
            <person name="Kohler A."/>
            <person name="Murat C."/>
            <person name="Tang N."/>
            <person name="Roy S."/>
            <person name="Loubradou J."/>
            <person name="Henrissat B."/>
            <person name="Grigoriev I.V."/>
            <person name="Corradi N."/>
            <person name="Roux C."/>
            <person name="Martin F.M."/>
        </authorList>
    </citation>
    <scope>NUCLEOTIDE SEQUENCE [LARGE SCALE GENOMIC DNA]</scope>
    <source>
        <strain evidence="3 4">DAOM 227022</strain>
    </source>
</reference>
<feature type="compositionally biased region" description="Basic and acidic residues" evidence="1">
    <location>
        <begin position="22"/>
        <end position="31"/>
    </location>
</feature>
<feature type="region of interest" description="Disordered" evidence="1">
    <location>
        <begin position="66"/>
        <end position="99"/>
    </location>
</feature>
<name>A0A397SUF8_9GLOM</name>
<keyword evidence="4" id="KW-1185">Reference proteome</keyword>
<evidence type="ECO:0000256" key="1">
    <source>
        <dbReference type="SAM" id="MobiDB-lite"/>
    </source>
</evidence>
<proteinExistence type="predicted"/>
<comment type="caution">
    <text evidence="3">The sequence shown here is derived from an EMBL/GenBank/DDBJ whole genome shotgun (WGS) entry which is preliminary data.</text>
</comment>
<accession>A0A397SUF8</accession>
<feature type="domain" description="Myb-like" evidence="2">
    <location>
        <begin position="94"/>
        <end position="157"/>
    </location>
</feature>
<gene>
    <name evidence="3" type="ORF">C1645_771876</name>
</gene>
<dbReference type="OrthoDB" id="2450017at2759"/>
<dbReference type="AlphaFoldDB" id="A0A397SUF8"/>
<evidence type="ECO:0000313" key="3">
    <source>
        <dbReference type="EMBL" id="RIA89608.1"/>
    </source>
</evidence>
<dbReference type="InterPro" id="IPR001005">
    <property type="entry name" value="SANT/Myb"/>
</dbReference>
<organism evidence="3 4">
    <name type="scientific">Glomus cerebriforme</name>
    <dbReference type="NCBI Taxonomy" id="658196"/>
    <lineage>
        <taxon>Eukaryota</taxon>
        <taxon>Fungi</taxon>
        <taxon>Fungi incertae sedis</taxon>
        <taxon>Mucoromycota</taxon>
        <taxon>Glomeromycotina</taxon>
        <taxon>Glomeromycetes</taxon>
        <taxon>Glomerales</taxon>
        <taxon>Glomeraceae</taxon>
        <taxon>Glomus</taxon>
    </lineage>
</organism>
<dbReference type="Proteomes" id="UP000265703">
    <property type="component" value="Unassembled WGS sequence"/>
</dbReference>
<feature type="region of interest" description="Disordered" evidence="1">
    <location>
        <begin position="244"/>
        <end position="264"/>
    </location>
</feature>
<dbReference type="PROSITE" id="PS50090">
    <property type="entry name" value="MYB_LIKE"/>
    <property type="match status" value="1"/>
</dbReference>
<evidence type="ECO:0000259" key="2">
    <source>
        <dbReference type="PROSITE" id="PS50090"/>
    </source>
</evidence>